<dbReference type="SUPFAM" id="SSF46955">
    <property type="entry name" value="Putative DNA-binding domain"/>
    <property type="match status" value="1"/>
</dbReference>
<proteinExistence type="predicted"/>
<evidence type="ECO:0000259" key="2">
    <source>
        <dbReference type="PROSITE" id="PS50125"/>
    </source>
</evidence>
<protein>
    <submittedName>
        <fullName evidence="4">Uncharacterized protein</fullName>
    </submittedName>
</protein>
<feature type="compositionally biased region" description="Pro residues" evidence="1">
    <location>
        <begin position="84"/>
        <end position="104"/>
    </location>
</feature>
<dbReference type="InterPro" id="IPR000551">
    <property type="entry name" value="MerR-type_HTH_dom"/>
</dbReference>
<evidence type="ECO:0000256" key="1">
    <source>
        <dbReference type="SAM" id="MobiDB-lite"/>
    </source>
</evidence>
<sequence>MLTSKDVLERTGISRATLNNYIATGLLPRPEVLPPNPQDGAAPRIGYFPDGTVERVLEIQRLKREGWSIARIASHFAGGAAPAPASPLPPPPRSPLSTPAPSPAPADRAPLVSLADIRSPAFLLDDAFGPVWMNDAARFDGSSPLHGIGPRPSGADLLARLLAWQDDPSVVHFVAGLARQRGTPLSQLAPLVPAGVRSALESAYGASPSAGAEPVAQVLLAGPPESAQVLQAIHFREGVLFVAGPGPVASAVARPPARREFPAPALLPLAVLATTLQDAHALWLRLPAREYFELVSEVWSELDAIFRELGGRHARHPGEGMVCYFLQRPGADYLVQALQAADRIRAALRGVSSRWQARKGWDLELRMNTGLDAGQEWTGPLRLVEPVELSVLGATADHAGELSRAGRDGSVWITRGFVDRVPAADRERLRYGVPRRSADGAPARVLASFARLQDLAAGTGAIPPAMADLPVTELLELAPAGPTPSTGPAAR</sequence>
<reference evidence="4" key="1">
    <citation type="submission" date="2020-12" db="EMBL/GenBank/DDBJ databases">
        <title>Ramlibacter sp. nov., isolated from a freshwater alga, Cryptomonas.</title>
        <authorList>
            <person name="Kim H.M."/>
            <person name="Jeon C.O."/>
        </authorList>
    </citation>
    <scope>NUCLEOTIDE SEQUENCE</scope>
    <source>
        <strain evidence="4">CrO1</strain>
    </source>
</reference>
<dbReference type="InterPro" id="IPR001054">
    <property type="entry name" value="A/G_cyclase"/>
</dbReference>
<dbReference type="GO" id="GO:0003677">
    <property type="term" value="F:DNA binding"/>
    <property type="evidence" value="ECO:0007669"/>
    <property type="project" value="InterPro"/>
</dbReference>
<dbReference type="PROSITE" id="PS50125">
    <property type="entry name" value="GUANYLATE_CYCLASE_2"/>
    <property type="match status" value="1"/>
</dbReference>
<gene>
    <name evidence="4" type="ORF">I8E28_12600</name>
</gene>
<dbReference type="SUPFAM" id="SSF55073">
    <property type="entry name" value="Nucleotide cyclase"/>
    <property type="match status" value="1"/>
</dbReference>
<organism evidence="4 5">
    <name type="scientific">Ramlibacter algicola</name>
    <dbReference type="NCBI Taxonomy" id="2795217"/>
    <lineage>
        <taxon>Bacteria</taxon>
        <taxon>Pseudomonadati</taxon>
        <taxon>Pseudomonadota</taxon>
        <taxon>Betaproteobacteria</taxon>
        <taxon>Burkholderiales</taxon>
        <taxon>Comamonadaceae</taxon>
        <taxon>Ramlibacter</taxon>
    </lineage>
</organism>
<evidence type="ECO:0000313" key="4">
    <source>
        <dbReference type="EMBL" id="MBK0393435.1"/>
    </source>
</evidence>
<dbReference type="GO" id="GO:0006355">
    <property type="term" value="P:regulation of DNA-templated transcription"/>
    <property type="evidence" value="ECO:0007669"/>
    <property type="project" value="InterPro"/>
</dbReference>
<dbReference type="Gene3D" id="1.10.1660.10">
    <property type="match status" value="1"/>
</dbReference>
<dbReference type="RefSeq" id="WP_200788401.1">
    <property type="nucleotide sequence ID" value="NZ_JAEDAO010000001.1"/>
</dbReference>
<dbReference type="GO" id="GO:0035556">
    <property type="term" value="P:intracellular signal transduction"/>
    <property type="evidence" value="ECO:0007669"/>
    <property type="project" value="InterPro"/>
</dbReference>
<dbReference type="InterPro" id="IPR029787">
    <property type="entry name" value="Nucleotide_cyclase"/>
</dbReference>
<dbReference type="InterPro" id="IPR009061">
    <property type="entry name" value="DNA-bd_dom_put_sf"/>
</dbReference>
<dbReference type="GO" id="GO:0004016">
    <property type="term" value="F:adenylate cyclase activity"/>
    <property type="evidence" value="ECO:0007669"/>
    <property type="project" value="UniProtKB-ARBA"/>
</dbReference>
<evidence type="ECO:0000259" key="3">
    <source>
        <dbReference type="PROSITE" id="PS50937"/>
    </source>
</evidence>
<feature type="domain" description="Guanylate cyclase" evidence="2">
    <location>
        <begin position="270"/>
        <end position="403"/>
    </location>
</feature>
<dbReference type="Proteomes" id="UP000617041">
    <property type="component" value="Unassembled WGS sequence"/>
</dbReference>
<dbReference type="EMBL" id="JAEDAO010000001">
    <property type="protein sequence ID" value="MBK0393435.1"/>
    <property type="molecule type" value="Genomic_DNA"/>
</dbReference>
<feature type="region of interest" description="Disordered" evidence="1">
    <location>
        <begin position="80"/>
        <end position="107"/>
    </location>
</feature>
<name>A0A934Q1L8_9BURK</name>
<comment type="caution">
    <text evidence="4">The sequence shown here is derived from an EMBL/GenBank/DDBJ whole genome shotgun (WGS) entry which is preliminary data.</text>
</comment>
<accession>A0A934Q1L8</accession>
<evidence type="ECO:0000313" key="5">
    <source>
        <dbReference type="Proteomes" id="UP000617041"/>
    </source>
</evidence>
<keyword evidence="5" id="KW-1185">Reference proteome</keyword>
<dbReference type="AlphaFoldDB" id="A0A934Q1L8"/>
<feature type="domain" description="HTH merR-type" evidence="3">
    <location>
        <begin position="1"/>
        <end position="78"/>
    </location>
</feature>
<dbReference type="GO" id="GO:0009190">
    <property type="term" value="P:cyclic nucleotide biosynthetic process"/>
    <property type="evidence" value="ECO:0007669"/>
    <property type="project" value="InterPro"/>
</dbReference>
<dbReference type="Gene3D" id="3.30.70.1230">
    <property type="entry name" value="Nucleotide cyclase"/>
    <property type="match status" value="1"/>
</dbReference>
<dbReference type="PROSITE" id="PS50937">
    <property type="entry name" value="HTH_MERR_2"/>
    <property type="match status" value="1"/>
</dbReference>